<protein>
    <submittedName>
        <fullName evidence="1">Uncharacterized protein</fullName>
    </submittedName>
</protein>
<sequence length="110" mass="13028">MVEHKMSKVERIEEATHWLSKENNAKARVKKYTAYKLFAMPDSFFGSDDEEYWIMDDDGNASMAFLVVKGVFLKHSYDFILKLTEKEFSNMSVEAKRQFSYTFDKNLWSE</sequence>
<proteinExistence type="predicted"/>
<organism evidence="1 2">
    <name type="scientific">Sporomusa malonica</name>
    <dbReference type="NCBI Taxonomy" id="112901"/>
    <lineage>
        <taxon>Bacteria</taxon>
        <taxon>Bacillati</taxon>
        <taxon>Bacillota</taxon>
        <taxon>Negativicutes</taxon>
        <taxon>Selenomonadales</taxon>
        <taxon>Sporomusaceae</taxon>
        <taxon>Sporomusa</taxon>
    </lineage>
</organism>
<keyword evidence="2" id="KW-1185">Reference proteome</keyword>
<reference evidence="1 2" key="1">
    <citation type="submission" date="2017-04" db="EMBL/GenBank/DDBJ databases">
        <authorList>
            <person name="Afonso C.L."/>
            <person name="Miller P.J."/>
            <person name="Scott M.A."/>
            <person name="Spackman E."/>
            <person name="Goraichik I."/>
            <person name="Dimitrov K.M."/>
            <person name="Suarez D.L."/>
            <person name="Swayne D.E."/>
        </authorList>
    </citation>
    <scope>NUCLEOTIDE SEQUENCE [LARGE SCALE GENOMIC DNA]</scope>
    <source>
        <strain evidence="1 2">DSM 5090</strain>
    </source>
</reference>
<dbReference type="Proteomes" id="UP000192738">
    <property type="component" value="Unassembled WGS sequence"/>
</dbReference>
<dbReference type="AlphaFoldDB" id="A0A1W1YZ09"/>
<dbReference type="EMBL" id="FWXI01000002">
    <property type="protein sequence ID" value="SMC41445.1"/>
    <property type="molecule type" value="Genomic_DNA"/>
</dbReference>
<gene>
    <name evidence="1" type="ORF">SAMN04488500_102322</name>
</gene>
<evidence type="ECO:0000313" key="1">
    <source>
        <dbReference type="EMBL" id="SMC41445.1"/>
    </source>
</evidence>
<evidence type="ECO:0000313" key="2">
    <source>
        <dbReference type="Proteomes" id="UP000192738"/>
    </source>
</evidence>
<accession>A0A1W1YZ09</accession>
<name>A0A1W1YZ09_9FIRM</name>
<dbReference type="STRING" id="112901.SAMN04488500_102322"/>